<dbReference type="PANTHER" id="PTHR43820">
    <property type="entry name" value="HIGH-AFFINITY BRANCHED-CHAIN AMINO ACID TRANSPORT ATP-BINDING PROTEIN LIVF"/>
    <property type="match status" value="1"/>
</dbReference>
<dbReference type="InterPro" id="IPR052156">
    <property type="entry name" value="BCAA_Transport_ATP-bd_LivF"/>
</dbReference>
<dbReference type="GO" id="GO:0005524">
    <property type="term" value="F:ATP binding"/>
    <property type="evidence" value="ECO:0007669"/>
    <property type="project" value="UniProtKB-KW"/>
</dbReference>
<dbReference type="InterPro" id="IPR027417">
    <property type="entry name" value="P-loop_NTPase"/>
</dbReference>
<proteinExistence type="inferred from homology"/>
<evidence type="ECO:0000256" key="5">
    <source>
        <dbReference type="ARBA" id="ARBA00022970"/>
    </source>
</evidence>
<name>A0A7V4TF08_9BACT</name>
<evidence type="ECO:0000313" key="7">
    <source>
        <dbReference type="EMBL" id="HGY38547.1"/>
    </source>
</evidence>
<dbReference type="GO" id="GO:0015658">
    <property type="term" value="F:branched-chain amino acid transmembrane transporter activity"/>
    <property type="evidence" value="ECO:0007669"/>
    <property type="project" value="InterPro"/>
</dbReference>
<dbReference type="PIRSF" id="PIRSF039137">
    <property type="entry name" value="ABC_branched_ATPase"/>
    <property type="match status" value="1"/>
</dbReference>
<evidence type="ECO:0000256" key="3">
    <source>
        <dbReference type="ARBA" id="ARBA00022741"/>
    </source>
</evidence>
<dbReference type="GO" id="GO:0016887">
    <property type="term" value="F:ATP hydrolysis activity"/>
    <property type="evidence" value="ECO:0007669"/>
    <property type="project" value="InterPro"/>
</dbReference>
<protein>
    <submittedName>
        <fullName evidence="7">ABC transporter ATP-binding protein</fullName>
    </submittedName>
</protein>
<dbReference type="SUPFAM" id="SSF52540">
    <property type="entry name" value="P-loop containing nucleoside triphosphate hydrolases"/>
    <property type="match status" value="1"/>
</dbReference>
<dbReference type="PANTHER" id="PTHR43820:SF4">
    <property type="entry name" value="HIGH-AFFINITY BRANCHED-CHAIN AMINO ACID TRANSPORT ATP-BINDING PROTEIN LIVF"/>
    <property type="match status" value="1"/>
</dbReference>
<evidence type="ECO:0000259" key="6">
    <source>
        <dbReference type="PROSITE" id="PS50893"/>
    </source>
</evidence>
<organism evidence="7">
    <name type="scientific">Candidatus Caldatribacterium saccharofermentans</name>
    <dbReference type="NCBI Taxonomy" id="1454753"/>
    <lineage>
        <taxon>Bacteria</taxon>
        <taxon>Pseudomonadati</taxon>
        <taxon>Atribacterota</taxon>
        <taxon>Atribacteria</taxon>
        <taxon>Atribacterales</taxon>
        <taxon>Candidatus Caldatribacteriaceae</taxon>
        <taxon>Candidatus Caldatribacterium</taxon>
    </lineage>
</organism>
<evidence type="ECO:0000256" key="4">
    <source>
        <dbReference type="ARBA" id="ARBA00022840"/>
    </source>
</evidence>
<dbReference type="Gene3D" id="3.40.50.300">
    <property type="entry name" value="P-loop containing nucleotide triphosphate hydrolases"/>
    <property type="match status" value="1"/>
</dbReference>
<dbReference type="SMART" id="SM00382">
    <property type="entry name" value="AAA"/>
    <property type="match status" value="1"/>
</dbReference>
<reference evidence="7" key="1">
    <citation type="journal article" date="2020" name="mSystems">
        <title>Genome- and Community-Level Interaction Insights into Carbon Utilization and Element Cycling Functions of Hydrothermarchaeota in Hydrothermal Sediment.</title>
        <authorList>
            <person name="Zhou Z."/>
            <person name="Liu Y."/>
            <person name="Xu W."/>
            <person name="Pan J."/>
            <person name="Luo Z.H."/>
            <person name="Li M."/>
        </authorList>
    </citation>
    <scope>NUCLEOTIDE SEQUENCE [LARGE SCALE GENOMIC DNA]</scope>
    <source>
        <strain evidence="7">SpSt-82</strain>
    </source>
</reference>
<dbReference type="EMBL" id="DTIY01000013">
    <property type="protein sequence ID" value="HGY38547.1"/>
    <property type="molecule type" value="Genomic_DNA"/>
</dbReference>
<dbReference type="GO" id="GO:0015807">
    <property type="term" value="P:L-amino acid transport"/>
    <property type="evidence" value="ECO:0007669"/>
    <property type="project" value="TreeGrafter"/>
</dbReference>
<dbReference type="PROSITE" id="PS00211">
    <property type="entry name" value="ABC_TRANSPORTER_1"/>
    <property type="match status" value="1"/>
</dbReference>
<accession>A0A7V4TF08</accession>
<keyword evidence="3" id="KW-0547">Nucleotide-binding</keyword>
<dbReference type="InterPro" id="IPR030660">
    <property type="entry name" value="ABC_branched_ATPase_LivF/BraG"/>
</dbReference>
<dbReference type="PROSITE" id="PS50893">
    <property type="entry name" value="ABC_TRANSPORTER_2"/>
    <property type="match status" value="1"/>
</dbReference>
<comment type="similarity">
    <text evidence="1">Belongs to the ABC transporter superfamily.</text>
</comment>
<feature type="domain" description="ABC transporter" evidence="6">
    <location>
        <begin position="2"/>
        <end position="236"/>
    </location>
</feature>
<evidence type="ECO:0000256" key="2">
    <source>
        <dbReference type="ARBA" id="ARBA00022448"/>
    </source>
</evidence>
<gene>
    <name evidence="7" type="ORF">ENW11_01880</name>
</gene>
<dbReference type="CDD" id="cd03224">
    <property type="entry name" value="ABC_TM1139_LivF_branched"/>
    <property type="match status" value="1"/>
</dbReference>
<comment type="caution">
    <text evidence="7">The sequence shown here is derived from an EMBL/GenBank/DDBJ whole genome shotgun (WGS) entry which is preliminary data.</text>
</comment>
<dbReference type="InterPro" id="IPR017871">
    <property type="entry name" value="ABC_transporter-like_CS"/>
</dbReference>
<evidence type="ECO:0000256" key="1">
    <source>
        <dbReference type="ARBA" id="ARBA00005417"/>
    </source>
</evidence>
<keyword evidence="4 7" id="KW-0067">ATP-binding</keyword>
<dbReference type="Pfam" id="PF00005">
    <property type="entry name" value="ABC_tran"/>
    <property type="match status" value="1"/>
</dbReference>
<sequence length="237" mass="26020">MLVVENLWVAYGGIVALKGISFEVQQQEIVALIGSNGAGKSTTLMSISNLVKKQSGRVVFCGEDITYEKPHVIVRKGLCHVPEGRRIFPYLTVEENLIMGMFGNPQKEKGVVQENLDRVYRLFPRLKERRKQPGGTLSGGEQQMLAIGRGLMLSPKLMMLDEPSLGLAPIVVEQIFELILSIRNMGTTILLIEQNANMALQIANRAYVLEVGKIVLSGNAQELLCDPRVVGAYLGVG</sequence>
<keyword evidence="2" id="KW-0813">Transport</keyword>
<keyword evidence="5" id="KW-0029">Amino-acid transport</keyword>
<dbReference type="AlphaFoldDB" id="A0A7V4TF08"/>
<dbReference type="InterPro" id="IPR003439">
    <property type="entry name" value="ABC_transporter-like_ATP-bd"/>
</dbReference>
<dbReference type="InterPro" id="IPR003593">
    <property type="entry name" value="AAA+_ATPase"/>
</dbReference>